<dbReference type="EMBL" id="SPQQ01000003">
    <property type="protein sequence ID" value="TGE38456.1"/>
    <property type="molecule type" value="Genomic_DNA"/>
</dbReference>
<dbReference type="RefSeq" id="WP_135546528.1">
    <property type="nucleotide sequence ID" value="NZ_SPQQ01000003.1"/>
</dbReference>
<dbReference type="AlphaFoldDB" id="A0A4Z0RA19"/>
<dbReference type="PANTHER" id="PTHR34187">
    <property type="entry name" value="FGR18P"/>
    <property type="match status" value="1"/>
</dbReference>
<keyword evidence="4 6" id="KW-1133">Transmembrane helix</keyword>
<comment type="caution">
    <text evidence="8">The sequence shown here is derived from an EMBL/GenBank/DDBJ whole genome shotgun (WGS) entry which is preliminary data.</text>
</comment>
<gene>
    <name evidence="8" type="ORF">E4K67_10975</name>
</gene>
<keyword evidence="3 6" id="KW-0812">Transmembrane</keyword>
<comment type="subcellular location">
    <subcellularLocation>
        <location evidence="1">Cell membrane</location>
        <topology evidence="1">Multi-pass membrane protein</topology>
    </subcellularLocation>
</comment>
<evidence type="ECO:0000313" key="9">
    <source>
        <dbReference type="Proteomes" id="UP000298460"/>
    </source>
</evidence>
<reference evidence="8 9" key="1">
    <citation type="submission" date="2019-03" db="EMBL/GenBank/DDBJ databases">
        <title>Draft Genome Sequence of Desulfosporosinus fructosivorans Strain 63.6F, Isolated from Marine Sediment in the Baltic Sea.</title>
        <authorList>
            <person name="Hausmann B."/>
            <person name="Vandieken V."/>
            <person name="Pjevac P."/>
            <person name="Schreck K."/>
            <person name="Herbold C.W."/>
            <person name="Loy A."/>
        </authorList>
    </citation>
    <scope>NUCLEOTIDE SEQUENCE [LARGE SCALE GENOMIC DNA]</scope>
    <source>
        <strain evidence="8 9">63.6F</strain>
    </source>
</reference>
<feature type="transmembrane region" description="Helical" evidence="6">
    <location>
        <begin position="71"/>
        <end position="92"/>
    </location>
</feature>
<dbReference type="InterPro" id="IPR003807">
    <property type="entry name" value="DUF202"/>
</dbReference>
<dbReference type="InterPro" id="IPR052053">
    <property type="entry name" value="IM_YidH-like"/>
</dbReference>
<keyword evidence="9" id="KW-1185">Reference proteome</keyword>
<dbReference type="PANTHER" id="PTHR34187:SF2">
    <property type="entry name" value="DUF202 DOMAIN-CONTAINING PROTEIN"/>
    <property type="match status" value="1"/>
</dbReference>
<evidence type="ECO:0000256" key="5">
    <source>
        <dbReference type="ARBA" id="ARBA00023136"/>
    </source>
</evidence>
<dbReference type="GO" id="GO:0005886">
    <property type="term" value="C:plasma membrane"/>
    <property type="evidence" value="ECO:0007669"/>
    <property type="project" value="UniProtKB-SubCell"/>
</dbReference>
<proteinExistence type="predicted"/>
<keyword evidence="5 6" id="KW-0472">Membrane</keyword>
<organism evidence="8 9">
    <name type="scientific">Desulfosporosinus fructosivorans</name>
    <dbReference type="NCBI Taxonomy" id="2018669"/>
    <lineage>
        <taxon>Bacteria</taxon>
        <taxon>Bacillati</taxon>
        <taxon>Bacillota</taxon>
        <taxon>Clostridia</taxon>
        <taxon>Eubacteriales</taxon>
        <taxon>Desulfitobacteriaceae</taxon>
        <taxon>Desulfosporosinus</taxon>
    </lineage>
</organism>
<name>A0A4Z0RA19_9FIRM</name>
<feature type="transmembrane region" description="Helical" evidence="6">
    <location>
        <begin position="112"/>
        <end position="133"/>
    </location>
</feature>
<evidence type="ECO:0000256" key="3">
    <source>
        <dbReference type="ARBA" id="ARBA00022692"/>
    </source>
</evidence>
<dbReference type="Pfam" id="PF02656">
    <property type="entry name" value="DUF202"/>
    <property type="match status" value="1"/>
</dbReference>
<keyword evidence="2" id="KW-1003">Cell membrane</keyword>
<evidence type="ECO:0000259" key="7">
    <source>
        <dbReference type="Pfam" id="PF02656"/>
    </source>
</evidence>
<sequence>MAEITEYKKPVKVGDRRVHMANERTFLAWVRTSIGIMAFGFVLERFALFIKQMSYILGESSMGKALQPSDGSSSIAGIFLVGLGALLCPLAFIRYKKVERQIDDDTYLPSPVLNMLLTLSILAVGIYLVFHLLQST</sequence>
<feature type="transmembrane region" description="Helical" evidence="6">
    <location>
        <begin position="26"/>
        <end position="50"/>
    </location>
</feature>
<protein>
    <submittedName>
        <fullName evidence="8">DUF202 domain-containing protein</fullName>
    </submittedName>
</protein>
<dbReference type="Proteomes" id="UP000298460">
    <property type="component" value="Unassembled WGS sequence"/>
</dbReference>
<accession>A0A4Z0RA19</accession>
<feature type="domain" description="DUF202" evidence="7">
    <location>
        <begin position="17"/>
        <end position="101"/>
    </location>
</feature>
<dbReference type="OrthoDB" id="582337at2"/>
<evidence type="ECO:0000256" key="2">
    <source>
        <dbReference type="ARBA" id="ARBA00022475"/>
    </source>
</evidence>
<evidence type="ECO:0000256" key="4">
    <source>
        <dbReference type="ARBA" id="ARBA00022989"/>
    </source>
</evidence>
<evidence type="ECO:0000256" key="6">
    <source>
        <dbReference type="SAM" id="Phobius"/>
    </source>
</evidence>
<evidence type="ECO:0000313" key="8">
    <source>
        <dbReference type="EMBL" id="TGE38456.1"/>
    </source>
</evidence>
<evidence type="ECO:0000256" key="1">
    <source>
        <dbReference type="ARBA" id="ARBA00004651"/>
    </source>
</evidence>